<dbReference type="Proteomes" id="UP001231124">
    <property type="component" value="Unassembled WGS sequence"/>
</dbReference>
<gene>
    <name evidence="1" type="ORF">QO012_002640</name>
</gene>
<keyword evidence="2" id="KW-1185">Reference proteome</keyword>
<proteinExistence type="predicted"/>
<protein>
    <submittedName>
        <fullName evidence="1">Uncharacterized protein</fullName>
    </submittedName>
</protein>
<dbReference type="EMBL" id="JAUSVP010000007">
    <property type="protein sequence ID" value="MDQ0448132.1"/>
    <property type="molecule type" value="Genomic_DNA"/>
</dbReference>
<comment type="caution">
    <text evidence="1">The sequence shown here is derived from an EMBL/GenBank/DDBJ whole genome shotgun (WGS) entry which is preliminary data.</text>
</comment>
<name>A0ABU0I0K8_9HYPH</name>
<accession>A0ABU0I0K8</accession>
<organism evidence="1 2">
    <name type="scientific">Methylobacterium aerolatum</name>
    <dbReference type="NCBI Taxonomy" id="418708"/>
    <lineage>
        <taxon>Bacteria</taxon>
        <taxon>Pseudomonadati</taxon>
        <taxon>Pseudomonadota</taxon>
        <taxon>Alphaproteobacteria</taxon>
        <taxon>Hyphomicrobiales</taxon>
        <taxon>Methylobacteriaceae</taxon>
        <taxon>Methylobacterium</taxon>
    </lineage>
</organism>
<sequence length="29" mass="2953">MVLLPRGGLPEVGGSFPSPLAPGYVMRGP</sequence>
<evidence type="ECO:0000313" key="2">
    <source>
        <dbReference type="Proteomes" id="UP001231124"/>
    </source>
</evidence>
<evidence type="ECO:0000313" key="1">
    <source>
        <dbReference type="EMBL" id="MDQ0448132.1"/>
    </source>
</evidence>
<reference evidence="1 2" key="1">
    <citation type="submission" date="2023-07" db="EMBL/GenBank/DDBJ databases">
        <title>Genomic Encyclopedia of Type Strains, Phase IV (KMG-IV): sequencing the most valuable type-strain genomes for metagenomic binning, comparative biology and taxonomic classification.</title>
        <authorList>
            <person name="Goeker M."/>
        </authorList>
    </citation>
    <scope>NUCLEOTIDE SEQUENCE [LARGE SCALE GENOMIC DNA]</scope>
    <source>
        <strain evidence="1 2">DSM 19013</strain>
    </source>
</reference>